<sequence>MPKPQKQPDASRSDDKKSREELLAELNSLRMENAFLKLDALTLEQAALKKRKSSKR</sequence>
<dbReference type="HOGENOM" id="CLU_3011246_0_0_5"/>
<dbReference type="PATRIC" id="fig|348824.6.peg.866"/>
<gene>
    <name evidence="2" type="ORF">LPU83_0804</name>
</gene>
<dbReference type="Proteomes" id="UP000019443">
    <property type="component" value="Chromosome"/>
</dbReference>
<dbReference type="eggNOG" id="COG2963">
    <property type="taxonomic scope" value="Bacteria"/>
</dbReference>
<organism evidence="2 3">
    <name type="scientific">Rhizobium favelukesii</name>
    <dbReference type="NCBI Taxonomy" id="348824"/>
    <lineage>
        <taxon>Bacteria</taxon>
        <taxon>Pseudomonadati</taxon>
        <taxon>Pseudomonadota</taxon>
        <taxon>Alphaproteobacteria</taxon>
        <taxon>Hyphomicrobiales</taxon>
        <taxon>Rhizobiaceae</taxon>
        <taxon>Rhizobium/Agrobacterium group</taxon>
        <taxon>Rhizobium</taxon>
    </lineage>
</organism>
<dbReference type="AlphaFoldDB" id="W6R5E0"/>
<feature type="compositionally biased region" description="Basic and acidic residues" evidence="1">
    <location>
        <begin position="9"/>
        <end position="20"/>
    </location>
</feature>
<evidence type="ECO:0000313" key="3">
    <source>
        <dbReference type="Proteomes" id="UP000019443"/>
    </source>
</evidence>
<keyword evidence="3" id="KW-1185">Reference proteome</keyword>
<proteinExistence type="predicted"/>
<dbReference type="EMBL" id="HG916852">
    <property type="protein sequence ID" value="CDM56482.1"/>
    <property type="molecule type" value="Genomic_DNA"/>
</dbReference>
<accession>W6R5E0</accession>
<evidence type="ECO:0000313" key="2">
    <source>
        <dbReference type="EMBL" id="CDM56482.1"/>
    </source>
</evidence>
<protein>
    <submittedName>
        <fullName evidence="2">Uncharacterized protein</fullName>
    </submittedName>
</protein>
<name>W6R5E0_9HYPH</name>
<evidence type="ECO:0000256" key="1">
    <source>
        <dbReference type="SAM" id="MobiDB-lite"/>
    </source>
</evidence>
<reference evidence="2" key="1">
    <citation type="submission" date="2013-11" db="EMBL/GenBank/DDBJ databases">
        <title>Draft genome sequence of the broad-host-range Rhizobium sp. LPU83 strain, a member of the low-genetic diversity Oregon-like Rhizobium sp. group.</title>
        <authorList>
            <person name="Wibberg D."/>
            <person name="Puehler A."/>
            <person name="Schlueter A."/>
        </authorList>
    </citation>
    <scope>NUCLEOTIDE SEQUENCE [LARGE SCALE GENOMIC DNA]</scope>
    <source>
        <strain evidence="2">LPU83</strain>
    </source>
</reference>
<feature type="region of interest" description="Disordered" evidence="1">
    <location>
        <begin position="1"/>
        <end position="20"/>
    </location>
</feature>
<dbReference type="KEGG" id="rhl:LPU83_0804"/>